<keyword evidence="3 5" id="KW-0863">Zinc-finger</keyword>
<evidence type="ECO:0000256" key="1">
    <source>
        <dbReference type="ARBA" id="ARBA00022723"/>
    </source>
</evidence>
<evidence type="ECO:0000313" key="8">
    <source>
        <dbReference type="EMBL" id="CAH0716855.1"/>
    </source>
</evidence>
<feature type="region of interest" description="Disordered" evidence="6">
    <location>
        <begin position="646"/>
        <end position="673"/>
    </location>
</feature>
<dbReference type="GO" id="GO:0043565">
    <property type="term" value="F:sequence-specific DNA binding"/>
    <property type="evidence" value="ECO:0007669"/>
    <property type="project" value="TreeGrafter"/>
</dbReference>
<evidence type="ECO:0000256" key="5">
    <source>
        <dbReference type="PROSITE-ProRule" id="PRU00042"/>
    </source>
</evidence>
<evidence type="ECO:0000256" key="6">
    <source>
        <dbReference type="SAM" id="MobiDB-lite"/>
    </source>
</evidence>
<dbReference type="FunFam" id="3.30.160.60:FF:002343">
    <property type="entry name" value="Zinc finger protein 33A"/>
    <property type="match status" value="1"/>
</dbReference>
<feature type="domain" description="C2H2-type" evidence="7">
    <location>
        <begin position="1017"/>
        <end position="1045"/>
    </location>
</feature>
<evidence type="ECO:0000259" key="7">
    <source>
        <dbReference type="PROSITE" id="PS50157"/>
    </source>
</evidence>
<feature type="domain" description="C2H2-type" evidence="7">
    <location>
        <begin position="931"/>
        <end position="958"/>
    </location>
</feature>
<feature type="domain" description="C2H2-type" evidence="7">
    <location>
        <begin position="742"/>
        <end position="771"/>
    </location>
</feature>
<protein>
    <recommendedName>
        <fullName evidence="7">C2H2-type domain-containing protein</fullName>
    </recommendedName>
</protein>
<feature type="domain" description="C2H2-type" evidence="7">
    <location>
        <begin position="1047"/>
        <end position="1075"/>
    </location>
</feature>
<keyword evidence="2" id="KW-0677">Repeat</keyword>
<evidence type="ECO:0000256" key="3">
    <source>
        <dbReference type="ARBA" id="ARBA00022771"/>
    </source>
</evidence>
<sequence length="1390" mass="160287">MKETSWALLGYDMDLNSITGNQPVSLNDNAYTFLLNAEQNLTDPTLNQTNFDLDTDQNGTNDLVYILDDGTQIRASQIHFDNEDPLTDLTLEKIPFVKYVDTVDELEKDDIEIGDIKDINITSPISNKNSPKCNFANSLPFKLVCSNASSFEAQFTKYLEERFKTNTTLPSGNKNKSPRSLINENYKSYENINRNDFFTREDILNMFKNSPVTPLPYDTQSSEKRKHVRKTDPSRLGSKNWNAKPLIDIDVKDKHICYICAKVVDNNEKLYIFDKEDQMLHRCEQKKYTQLKVICEMCLTENFVASRFKSPDESLNKDEFLVIKNNQQYIFQKTTSIILKKIYNPKIIDDETKETSEFVKVEIGPDGEIVTKPVDNDVKSDDVIIIRDEKKDSSSDVEIIEPEPEIDIENIDEDENVKEFLGKYQCDTKELICRFCNKEFKSISEVIEHGEDHKHDLEEDVVFPCPLCDYGYANFKWLKAHLQVAHETVKKDPDATEETNDKPISPESSPVAKRTRSSIRKSDLENDNGTKENQIAEQCTENMTNELTFTTEVKQECLDSDDSIWIVQTGDNDEELHNLLKVKEDNTNINDLKKHKCFKCSKIFPNSESLSVHKCRKRGRKRKSVTKDESVIFVPSQEDFIKRAQGRPRPVKGSGDNDLLVEKTRKKKNRKSNESQIVTCHNCNESFTSKVRLKFHMQFHDTTNLLTSDGQYKCTECEDTKFPTETELFDHVHFQHDKQKRWQCPVKGCGKTFFLRATLTKHSRTHTDTRRYVCVTCGKRFLDKQTLDEHGVTHLQIKPFQCHICLKQLTRRSRLRMHLRAHEEELSPTLVLVCAVCFRAFRDHNDAQEHATKSTECIAEFTKEIKEETEASEQLSPTSGIVRHAVRVVKYPRLIHGIERQVNNEMSEALLSNLDDAARNIIRVVNVEKAFRCEYCEDVFYLEDALNNHRIIHKGKKNPFTCHICKVSFATYSRCTTHKTTHGFYKRSATESRTEGTSGAANAGILGYGGFPVVKHFLCEDCGRSYLHWTYLQVHRRMKHANENYVFKCNQCELTFPNSWSVTYHRKKTHNKNGQEENGGFTKIVRENYRIPCRDCNAILPNKTELYLHRNNEHCDESMQIVRQGDGQTTICNQCGHNLHNVFALQKHIKEVHGCSDKKLSNTCPVCSRTFRSASVLDEHVRVHTGERPFPCDVCGVAFRRLTAMKNHRLIHTGIRPWVCTRCPKRFRIKSDLRTHIKLKHPAHLAVIEIEGMHCSPEDIYQHLAVNNIPQDKVIEINMISFMKDTINIVPNSMRAYSLLSDVPKTQIVGQKIPDQNDIYQPCRRVRGIAKTPQSDIINNESSVNYQVNDSNSYHNNLSDINVQLLLQDGGLVNANEMVQLHINDEILQE</sequence>
<keyword evidence="4" id="KW-0862">Zinc</keyword>
<dbReference type="EMBL" id="OV170231">
    <property type="protein sequence ID" value="CAH0716855.1"/>
    <property type="molecule type" value="Genomic_DNA"/>
</dbReference>
<dbReference type="GO" id="GO:0000981">
    <property type="term" value="F:DNA-binding transcription factor activity, RNA polymerase II-specific"/>
    <property type="evidence" value="ECO:0007669"/>
    <property type="project" value="TreeGrafter"/>
</dbReference>
<feature type="domain" description="C2H2-type" evidence="7">
    <location>
        <begin position="678"/>
        <end position="700"/>
    </location>
</feature>
<evidence type="ECO:0000256" key="4">
    <source>
        <dbReference type="ARBA" id="ARBA00022833"/>
    </source>
</evidence>
<dbReference type="PANTHER" id="PTHR24408">
    <property type="entry name" value="ZINC FINGER PROTEIN"/>
    <property type="match status" value="1"/>
</dbReference>
<feature type="compositionally biased region" description="Basic and acidic residues" evidence="6">
    <location>
        <begin position="520"/>
        <end position="530"/>
    </location>
</feature>
<name>A0A8J9UYL5_9NEOP</name>
<feature type="domain" description="C2H2-type" evidence="7">
    <location>
        <begin position="1190"/>
        <end position="1217"/>
    </location>
</feature>
<keyword evidence="9" id="KW-1185">Reference proteome</keyword>
<evidence type="ECO:0000256" key="2">
    <source>
        <dbReference type="ARBA" id="ARBA00022737"/>
    </source>
</evidence>
<dbReference type="PROSITE" id="PS50157">
    <property type="entry name" value="ZINC_FINGER_C2H2_2"/>
    <property type="match status" value="10"/>
</dbReference>
<feature type="region of interest" description="Disordered" evidence="6">
    <location>
        <begin position="491"/>
        <end position="532"/>
    </location>
</feature>
<dbReference type="InterPro" id="IPR036236">
    <property type="entry name" value="Znf_C2H2_sf"/>
</dbReference>
<reference evidence="8" key="1">
    <citation type="submission" date="2021-12" db="EMBL/GenBank/DDBJ databases">
        <authorList>
            <person name="Martin H S."/>
        </authorList>
    </citation>
    <scope>NUCLEOTIDE SEQUENCE</scope>
</reference>
<feature type="domain" description="C2H2-type" evidence="7">
    <location>
        <begin position="800"/>
        <end position="827"/>
    </location>
</feature>
<dbReference type="SMART" id="SM00355">
    <property type="entry name" value="ZnF_C2H2"/>
    <property type="match status" value="17"/>
</dbReference>
<evidence type="ECO:0000313" key="9">
    <source>
        <dbReference type="Proteomes" id="UP000838878"/>
    </source>
</evidence>
<dbReference type="PANTHER" id="PTHR24408:SF61">
    <property type="entry name" value="E3 SUMO-PROTEIN LIGASE ZNF451"/>
    <property type="match status" value="1"/>
</dbReference>
<keyword evidence="1" id="KW-0479">Metal-binding</keyword>
<feature type="non-terminal residue" evidence="8">
    <location>
        <position position="1390"/>
    </location>
</feature>
<dbReference type="SUPFAM" id="SSF57667">
    <property type="entry name" value="beta-beta-alpha zinc fingers"/>
    <property type="match status" value="6"/>
</dbReference>
<feature type="region of interest" description="Disordered" evidence="6">
    <location>
        <begin position="215"/>
        <end position="236"/>
    </location>
</feature>
<proteinExistence type="predicted"/>
<dbReference type="GO" id="GO:0005634">
    <property type="term" value="C:nucleus"/>
    <property type="evidence" value="ECO:0007669"/>
    <property type="project" value="TreeGrafter"/>
</dbReference>
<organism evidence="8 9">
    <name type="scientific">Brenthis ino</name>
    <name type="common">lesser marbled fritillary</name>
    <dbReference type="NCBI Taxonomy" id="405034"/>
    <lineage>
        <taxon>Eukaryota</taxon>
        <taxon>Metazoa</taxon>
        <taxon>Ecdysozoa</taxon>
        <taxon>Arthropoda</taxon>
        <taxon>Hexapoda</taxon>
        <taxon>Insecta</taxon>
        <taxon>Pterygota</taxon>
        <taxon>Neoptera</taxon>
        <taxon>Endopterygota</taxon>
        <taxon>Lepidoptera</taxon>
        <taxon>Glossata</taxon>
        <taxon>Ditrysia</taxon>
        <taxon>Papilionoidea</taxon>
        <taxon>Nymphalidae</taxon>
        <taxon>Heliconiinae</taxon>
        <taxon>Argynnini</taxon>
        <taxon>Brenthis</taxon>
    </lineage>
</organism>
<dbReference type="PROSITE" id="PS00028">
    <property type="entry name" value="ZINC_FINGER_C2H2_1"/>
    <property type="match status" value="15"/>
</dbReference>
<dbReference type="Proteomes" id="UP000838878">
    <property type="component" value="Chromosome 11"/>
</dbReference>
<dbReference type="GO" id="GO:0008270">
    <property type="term" value="F:zinc ion binding"/>
    <property type="evidence" value="ECO:0007669"/>
    <property type="project" value="UniProtKB-KW"/>
</dbReference>
<accession>A0A8J9UYL5</accession>
<dbReference type="Pfam" id="PF00096">
    <property type="entry name" value="zf-C2H2"/>
    <property type="match status" value="2"/>
</dbReference>
<feature type="domain" description="C2H2-type" evidence="7">
    <location>
        <begin position="1162"/>
        <end position="1189"/>
    </location>
</feature>
<dbReference type="OrthoDB" id="654211at2759"/>
<dbReference type="InterPro" id="IPR013087">
    <property type="entry name" value="Znf_C2H2_type"/>
</dbReference>
<gene>
    <name evidence="8" type="ORF">BINO364_LOCUS3537</name>
</gene>
<feature type="domain" description="C2H2-type" evidence="7">
    <location>
        <begin position="1218"/>
        <end position="1241"/>
    </location>
</feature>
<feature type="domain" description="C2H2-type" evidence="7">
    <location>
        <begin position="772"/>
        <end position="799"/>
    </location>
</feature>
<dbReference type="Gene3D" id="3.30.160.60">
    <property type="entry name" value="Classic Zinc Finger"/>
    <property type="match status" value="10"/>
</dbReference>